<dbReference type="SUPFAM" id="SSF53448">
    <property type="entry name" value="Nucleotide-diphospho-sugar transferases"/>
    <property type="match status" value="1"/>
</dbReference>
<keyword evidence="3 5" id="KW-0808">Transferase</keyword>
<evidence type="ECO:0000256" key="1">
    <source>
        <dbReference type="ARBA" id="ARBA00006739"/>
    </source>
</evidence>
<reference evidence="5 6" key="1">
    <citation type="submission" date="2019-10" db="EMBL/GenBank/DDBJ databases">
        <authorList>
            <person name="Karimi E."/>
        </authorList>
    </citation>
    <scope>NUCLEOTIDE SEQUENCE [LARGE SCALE GENOMIC DNA]</scope>
    <source>
        <strain evidence="5">Sphingobacterium sp. 8BC</strain>
    </source>
</reference>
<sequence>MKFSVLMSVYSKERAEFLASSLESILEQTLIPNEIVLVKDGPLTESLDDLLNDFSRKYPHLFKIVNLPQNVGLGKALSKGLEVTTNDLVARMDSDDICYPNRFLEQVTFMESHEDISVLGSTIQEFDSMPGDLSSFRYLPENHNELIKLIKYRNPLNHPTVFFRKSHVLEVGGYKDMQLFEDYYLWVRLIVAGYKIHNLSQPLLHFRTGNNMIGRRSGTHYVVKEIRFLKILRKMGVISYSEFLLSLATKVPFRLLPKSVIQFFYKKFAR</sequence>
<keyword evidence="2 5" id="KW-0328">Glycosyltransferase</keyword>
<evidence type="ECO:0000259" key="4">
    <source>
        <dbReference type="Pfam" id="PF00535"/>
    </source>
</evidence>
<comment type="similarity">
    <text evidence="1">Belongs to the glycosyltransferase 2 family.</text>
</comment>
<dbReference type="Pfam" id="PF00535">
    <property type="entry name" value="Glycos_transf_2"/>
    <property type="match status" value="1"/>
</dbReference>
<dbReference type="PANTHER" id="PTHR43685:SF5">
    <property type="entry name" value="GLYCOSYLTRANSFERASE EPSE-RELATED"/>
    <property type="match status" value="1"/>
</dbReference>
<dbReference type="InterPro" id="IPR050834">
    <property type="entry name" value="Glycosyltransf_2"/>
</dbReference>
<dbReference type="InterPro" id="IPR001173">
    <property type="entry name" value="Glyco_trans_2-like"/>
</dbReference>
<dbReference type="GO" id="GO:0016757">
    <property type="term" value="F:glycosyltransferase activity"/>
    <property type="evidence" value="ECO:0007669"/>
    <property type="project" value="UniProtKB-KW"/>
</dbReference>
<dbReference type="EMBL" id="CABWMV010000001">
    <property type="protein sequence ID" value="VXC33292.1"/>
    <property type="molecule type" value="Genomic_DNA"/>
</dbReference>
<dbReference type="Proteomes" id="UP000432350">
    <property type="component" value="Unassembled WGS sequence"/>
</dbReference>
<protein>
    <submittedName>
        <fullName evidence="5">Uncharacterized glycosyltransferase HI_1695</fullName>
        <ecNumber evidence="5">2.4.-.-</ecNumber>
    </submittedName>
</protein>
<evidence type="ECO:0000256" key="2">
    <source>
        <dbReference type="ARBA" id="ARBA00022676"/>
    </source>
</evidence>
<gene>
    <name evidence="5" type="ORF">SPHINGO8BC_10128</name>
</gene>
<name>A0A653XT60_SPHMU</name>
<organism evidence="5 6">
    <name type="scientific">Sphingobacterium multivorum</name>
    <dbReference type="NCBI Taxonomy" id="28454"/>
    <lineage>
        <taxon>Bacteria</taxon>
        <taxon>Pseudomonadati</taxon>
        <taxon>Bacteroidota</taxon>
        <taxon>Sphingobacteriia</taxon>
        <taxon>Sphingobacteriales</taxon>
        <taxon>Sphingobacteriaceae</taxon>
        <taxon>Sphingobacterium</taxon>
    </lineage>
</organism>
<evidence type="ECO:0000256" key="3">
    <source>
        <dbReference type="ARBA" id="ARBA00022679"/>
    </source>
</evidence>
<dbReference type="Gene3D" id="3.90.550.10">
    <property type="entry name" value="Spore Coat Polysaccharide Biosynthesis Protein SpsA, Chain A"/>
    <property type="match status" value="1"/>
</dbReference>
<dbReference type="RefSeq" id="WP_159332645.1">
    <property type="nucleotide sequence ID" value="NZ_DAMBAN010000005.1"/>
</dbReference>
<evidence type="ECO:0000313" key="5">
    <source>
        <dbReference type="EMBL" id="VXC33292.1"/>
    </source>
</evidence>
<evidence type="ECO:0000313" key="6">
    <source>
        <dbReference type="Proteomes" id="UP000432350"/>
    </source>
</evidence>
<dbReference type="InterPro" id="IPR029044">
    <property type="entry name" value="Nucleotide-diphossugar_trans"/>
</dbReference>
<proteinExistence type="inferred from homology"/>
<dbReference type="PANTHER" id="PTHR43685">
    <property type="entry name" value="GLYCOSYLTRANSFERASE"/>
    <property type="match status" value="1"/>
</dbReference>
<feature type="domain" description="Glycosyltransferase 2-like" evidence="4">
    <location>
        <begin position="4"/>
        <end position="136"/>
    </location>
</feature>
<dbReference type="AlphaFoldDB" id="A0A653XT60"/>
<accession>A0A653XT60</accession>
<dbReference type="EC" id="2.4.-.-" evidence="5"/>